<dbReference type="InterPro" id="IPR016071">
    <property type="entry name" value="Staphylococal_nuclease_OB-fold"/>
</dbReference>
<keyword evidence="1" id="KW-0732">Signal</keyword>
<dbReference type="EMBL" id="REFR01000016">
    <property type="protein sequence ID" value="RMB01388.1"/>
    <property type="molecule type" value="Genomic_DNA"/>
</dbReference>
<evidence type="ECO:0000259" key="2">
    <source>
        <dbReference type="Pfam" id="PF00565"/>
    </source>
</evidence>
<feature type="signal peptide" evidence="1">
    <location>
        <begin position="1"/>
        <end position="27"/>
    </location>
</feature>
<organism evidence="3 4">
    <name type="scientific">Eilatimonas milleporae</name>
    <dbReference type="NCBI Taxonomy" id="911205"/>
    <lineage>
        <taxon>Bacteria</taxon>
        <taxon>Pseudomonadati</taxon>
        <taxon>Pseudomonadota</taxon>
        <taxon>Alphaproteobacteria</taxon>
        <taxon>Kordiimonadales</taxon>
        <taxon>Kordiimonadaceae</taxon>
        <taxon>Eilatimonas</taxon>
    </lineage>
</organism>
<evidence type="ECO:0000313" key="4">
    <source>
        <dbReference type="Proteomes" id="UP000271227"/>
    </source>
</evidence>
<gene>
    <name evidence="3" type="ORF">BXY39_3571</name>
</gene>
<name>A0A3M0BVH5_9PROT</name>
<dbReference type="AlphaFoldDB" id="A0A3M0BVH5"/>
<comment type="caution">
    <text evidence="3">The sequence shown here is derived from an EMBL/GenBank/DDBJ whole genome shotgun (WGS) entry which is preliminary data.</text>
</comment>
<dbReference type="InterPro" id="IPR035437">
    <property type="entry name" value="SNase_OB-fold_sf"/>
</dbReference>
<feature type="chain" id="PRO_5017942829" evidence="1">
    <location>
        <begin position="28"/>
        <end position="310"/>
    </location>
</feature>
<accession>A0A3M0BVH5</accession>
<protein>
    <submittedName>
        <fullName evidence="3">Nuclease-like protein</fullName>
    </submittedName>
</protein>
<dbReference type="Gene3D" id="2.40.50.90">
    <property type="match status" value="1"/>
</dbReference>
<keyword evidence="4" id="KW-1185">Reference proteome</keyword>
<dbReference type="InParanoid" id="A0A3M0BVH5"/>
<sequence>MMHMPANLCHIILILLCLAGVPSDLYADSAGPRPWPAETGLTPCGSGYAEAVTGAGHLRLDDGSTVRLADIKLPELWPEGGPGTTWPGAENAHERLTALSRDSLNFFCFDGDRRHDRHGRRLAHISTATGLWLQQTLLTQGMALLSPTPGSCPLLGDLYMAEDTARRIERGLWRLQAYRARDANKPDSVPNGHFIILSGQVADVSLRRGWVYVNFGDNWRSDVTLDIPAGVARSWRKQGFDPVNLKGRHIEARGWSDWRWGPRLLVRAMGQIRLAAIADGSYPAESPAAAGSGIRRTSAVFSLPRACASS</sequence>
<evidence type="ECO:0000313" key="3">
    <source>
        <dbReference type="EMBL" id="RMB01388.1"/>
    </source>
</evidence>
<feature type="domain" description="TNase-like" evidence="2">
    <location>
        <begin position="65"/>
        <end position="174"/>
    </location>
</feature>
<dbReference type="Proteomes" id="UP000271227">
    <property type="component" value="Unassembled WGS sequence"/>
</dbReference>
<dbReference type="SUPFAM" id="SSF50199">
    <property type="entry name" value="Staphylococcal nuclease"/>
    <property type="match status" value="1"/>
</dbReference>
<dbReference type="OrthoDB" id="7618306at2"/>
<dbReference type="Pfam" id="PF00565">
    <property type="entry name" value="SNase"/>
    <property type="match status" value="1"/>
</dbReference>
<reference evidence="3 4" key="1">
    <citation type="submission" date="2018-10" db="EMBL/GenBank/DDBJ databases">
        <title>Genomic Encyclopedia of Archaeal and Bacterial Type Strains, Phase II (KMG-II): from individual species to whole genera.</title>
        <authorList>
            <person name="Goeker M."/>
        </authorList>
    </citation>
    <scope>NUCLEOTIDE SEQUENCE [LARGE SCALE GENOMIC DNA]</scope>
    <source>
        <strain evidence="3 4">DSM 25217</strain>
    </source>
</reference>
<evidence type="ECO:0000256" key="1">
    <source>
        <dbReference type="SAM" id="SignalP"/>
    </source>
</evidence>
<proteinExistence type="predicted"/>